<name>A0AAE3GPF8_9CYAN</name>
<feature type="domain" description="Histidine kinase" evidence="16">
    <location>
        <begin position="628"/>
        <end position="898"/>
    </location>
</feature>
<dbReference type="PROSITE" id="PS50885">
    <property type="entry name" value="HAMP"/>
    <property type="match status" value="1"/>
</dbReference>
<dbReference type="SUPFAM" id="SSF55785">
    <property type="entry name" value="PYP-like sensor domain (PAS domain)"/>
    <property type="match status" value="1"/>
</dbReference>
<dbReference type="InterPro" id="IPR036097">
    <property type="entry name" value="HisK_dim/P_sf"/>
</dbReference>
<sequence>MLIPSLNRVVAKVFSQTNLRTVLIVPLILQIVGGVGLVGYLSFKNGEEAVNKVAAKLYSDISDRIVDRIKTYLKTPHLINKTNVDGIDLGQLNIKNSKTLERHFLKQIQVFDGVTSISFGNPQGGFISAGNDERGISVAFTENFARGSLRVEGIDRQGNRNNLLVNEPNYDVRVRPFYQSAIAAGKPIWSPIYIYVPSSRGLGISASYPLYDGGSKLQGVLSSHISLVAINEFLQDLKISVSGKAFIVERSGMIVASSTPEIPFVRSTSTDKQENKRLKATKSREPLIRYTAEYLMSKFGGFAHINTGTKIHFQVKGKQQIAQVTPFKDEFGLDWLIVVVVPESDFMEQINANTYMTIFLCGVTLVVTTWIGIITSRWITKPLLQLNTAAKEIAQGKWDKIVELKRSDEVGQLAKSFGSMAVQLQASFSELTALNEALAQSDRKFRGIFNQTFQFTGMLSLDGIILEVNQTAIDFCRLPPEDLIGKPIWQSYCWTISPETQTHLQESIKRASHGEFIRYEVDLLGHSNRMIAIDLSLKPIFDRNGKVEFIIIEGRDITEQKQAQKVLANYNHTLEEQVAKRTEELIEINQQTQEQAVALEIALDKVKRTQSQLIQAEKMSSLGLMVAGIAHEINNPVSFIYGNIAPARQYCKDLLSLISLYQETYPNSTPEIQQLSSEIEIDFLVEDWQKLIDSIEMGADRIRKIVLSLRNFSRLDEKELKAVDIHEGIDNTLMILQHRLRADGNRREIEVIKNYGELPLVTCYASQLNQVFMNLFSNAIDALENQSQPPKITIETSLSQNSLGDSIQMSLQSEKDKSLSSIPHWVIINISDNGAGMSEEVKEKIFDPFFTTKPIGSGTGLGLSISYQIVVEKHNGLITCLSAPGSGTEFMVKIPLELSCTLN</sequence>
<dbReference type="SUPFAM" id="SSF55874">
    <property type="entry name" value="ATPase domain of HSP90 chaperone/DNA topoisomerase II/histidine kinase"/>
    <property type="match status" value="1"/>
</dbReference>
<dbReference type="PANTHER" id="PTHR43065:SF10">
    <property type="entry name" value="PEROXIDE STRESS-ACTIVATED HISTIDINE KINASE MAK3"/>
    <property type="match status" value="1"/>
</dbReference>
<evidence type="ECO:0000256" key="14">
    <source>
        <dbReference type="SAM" id="Coils"/>
    </source>
</evidence>
<dbReference type="InterPro" id="IPR000014">
    <property type="entry name" value="PAS"/>
</dbReference>
<dbReference type="GO" id="GO:0005886">
    <property type="term" value="C:plasma membrane"/>
    <property type="evidence" value="ECO:0007669"/>
    <property type="project" value="UniProtKB-SubCell"/>
</dbReference>
<evidence type="ECO:0000256" key="2">
    <source>
        <dbReference type="ARBA" id="ARBA00004651"/>
    </source>
</evidence>
<dbReference type="SUPFAM" id="SSF47384">
    <property type="entry name" value="Homodimeric domain of signal transducing histidine kinase"/>
    <property type="match status" value="1"/>
</dbReference>
<dbReference type="Gene3D" id="6.10.340.10">
    <property type="match status" value="1"/>
</dbReference>
<dbReference type="PROSITE" id="PS50109">
    <property type="entry name" value="HIS_KIN"/>
    <property type="match status" value="1"/>
</dbReference>
<protein>
    <recommendedName>
        <fullName evidence="3">histidine kinase</fullName>
        <ecNumber evidence="3">2.7.13.3</ecNumber>
    </recommendedName>
</protein>
<feature type="domain" description="HAMP" evidence="19">
    <location>
        <begin position="377"/>
        <end position="429"/>
    </location>
</feature>
<dbReference type="Gene3D" id="3.30.450.20">
    <property type="entry name" value="PAS domain"/>
    <property type="match status" value="2"/>
</dbReference>
<keyword evidence="13 15" id="KW-0472">Membrane</keyword>
<evidence type="ECO:0000259" key="16">
    <source>
        <dbReference type="PROSITE" id="PS50109"/>
    </source>
</evidence>
<dbReference type="PROSITE" id="PS50112">
    <property type="entry name" value="PAS"/>
    <property type="match status" value="1"/>
</dbReference>
<keyword evidence="5" id="KW-0597">Phosphoprotein</keyword>
<organism evidence="20 21">
    <name type="scientific">Limnofasciculus baicalensis BBK-W-15</name>
    <dbReference type="NCBI Taxonomy" id="2699891"/>
    <lineage>
        <taxon>Bacteria</taxon>
        <taxon>Bacillati</taxon>
        <taxon>Cyanobacteriota</taxon>
        <taxon>Cyanophyceae</taxon>
        <taxon>Coleofasciculales</taxon>
        <taxon>Coleofasciculaceae</taxon>
        <taxon>Limnofasciculus</taxon>
        <taxon>Limnofasciculus baicalensis</taxon>
    </lineage>
</organism>
<dbReference type="NCBIfam" id="TIGR00229">
    <property type="entry name" value="sensory_box"/>
    <property type="match status" value="1"/>
</dbReference>
<dbReference type="CDD" id="cd12913">
    <property type="entry name" value="PDC1_MCP_like"/>
    <property type="match status" value="1"/>
</dbReference>
<dbReference type="CDD" id="cd00082">
    <property type="entry name" value="HisKA"/>
    <property type="match status" value="1"/>
</dbReference>
<comment type="subcellular location">
    <subcellularLocation>
        <location evidence="2">Cell membrane</location>
        <topology evidence="2">Multi-pass membrane protein</topology>
    </subcellularLocation>
</comment>
<evidence type="ECO:0000256" key="1">
    <source>
        <dbReference type="ARBA" id="ARBA00000085"/>
    </source>
</evidence>
<dbReference type="PROSITE" id="PS50113">
    <property type="entry name" value="PAC"/>
    <property type="match status" value="1"/>
</dbReference>
<dbReference type="InterPro" id="IPR000700">
    <property type="entry name" value="PAS-assoc_C"/>
</dbReference>
<comment type="caution">
    <text evidence="20">The sequence shown here is derived from an EMBL/GenBank/DDBJ whole genome shotgun (WGS) entry which is preliminary data.</text>
</comment>
<keyword evidence="12" id="KW-0902">Two-component regulatory system</keyword>
<dbReference type="Gene3D" id="3.30.565.10">
    <property type="entry name" value="Histidine kinase-like ATPase, C-terminal domain"/>
    <property type="match status" value="1"/>
</dbReference>
<dbReference type="SMART" id="SM00388">
    <property type="entry name" value="HisKA"/>
    <property type="match status" value="1"/>
</dbReference>
<evidence type="ECO:0000256" key="5">
    <source>
        <dbReference type="ARBA" id="ARBA00022553"/>
    </source>
</evidence>
<dbReference type="InterPro" id="IPR001610">
    <property type="entry name" value="PAC"/>
</dbReference>
<evidence type="ECO:0000259" key="19">
    <source>
        <dbReference type="PROSITE" id="PS50885"/>
    </source>
</evidence>
<keyword evidence="21" id="KW-1185">Reference proteome</keyword>
<dbReference type="GO" id="GO:0000155">
    <property type="term" value="F:phosphorelay sensor kinase activity"/>
    <property type="evidence" value="ECO:0007669"/>
    <property type="project" value="InterPro"/>
</dbReference>
<keyword evidence="14" id="KW-0175">Coiled coil</keyword>
<dbReference type="Gene3D" id="1.10.287.130">
    <property type="match status" value="1"/>
</dbReference>
<dbReference type="InterPro" id="IPR004358">
    <property type="entry name" value="Sig_transdc_His_kin-like_C"/>
</dbReference>
<evidence type="ECO:0000256" key="4">
    <source>
        <dbReference type="ARBA" id="ARBA00022475"/>
    </source>
</evidence>
<dbReference type="InterPro" id="IPR033479">
    <property type="entry name" value="dCache_1"/>
</dbReference>
<dbReference type="InterPro" id="IPR003661">
    <property type="entry name" value="HisK_dim/P_dom"/>
</dbReference>
<dbReference type="InterPro" id="IPR035965">
    <property type="entry name" value="PAS-like_dom_sf"/>
</dbReference>
<dbReference type="PRINTS" id="PR00344">
    <property type="entry name" value="BCTRLSENSOR"/>
</dbReference>
<dbReference type="InterPro" id="IPR036890">
    <property type="entry name" value="HATPase_C_sf"/>
</dbReference>
<evidence type="ECO:0000256" key="6">
    <source>
        <dbReference type="ARBA" id="ARBA00022679"/>
    </source>
</evidence>
<evidence type="ECO:0000256" key="13">
    <source>
        <dbReference type="ARBA" id="ARBA00023136"/>
    </source>
</evidence>
<evidence type="ECO:0000256" key="7">
    <source>
        <dbReference type="ARBA" id="ARBA00022692"/>
    </source>
</evidence>
<dbReference type="RefSeq" id="WP_254010393.1">
    <property type="nucleotide sequence ID" value="NZ_JAMZMM010000020.1"/>
</dbReference>
<dbReference type="Pfam" id="PF13426">
    <property type="entry name" value="PAS_9"/>
    <property type="match status" value="1"/>
</dbReference>
<dbReference type="Pfam" id="PF00672">
    <property type="entry name" value="HAMP"/>
    <property type="match status" value="1"/>
</dbReference>
<keyword evidence="6" id="KW-0808">Transferase</keyword>
<comment type="catalytic activity">
    <reaction evidence="1">
        <text>ATP + protein L-histidine = ADP + protein N-phospho-L-histidine.</text>
        <dbReference type="EC" id="2.7.13.3"/>
    </reaction>
</comment>
<evidence type="ECO:0000256" key="9">
    <source>
        <dbReference type="ARBA" id="ARBA00022777"/>
    </source>
</evidence>
<dbReference type="SMART" id="SM00304">
    <property type="entry name" value="HAMP"/>
    <property type="match status" value="1"/>
</dbReference>
<evidence type="ECO:0000256" key="11">
    <source>
        <dbReference type="ARBA" id="ARBA00022989"/>
    </source>
</evidence>
<dbReference type="GO" id="GO:0005524">
    <property type="term" value="F:ATP binding"/>
    <property type="evidence" value="ECO:0007669"/>
    <property type="project" value="UniProtKB-KW"/>
</dbReference>
<evidence type="ECO:0000256" key="15">
    <source>
        <dbReference type="SAM" id="Phobius"/>
    </source>
</evidence>
<dbReference type="SUPFAM" id="SSF158472">
    <property type="entry name" value="HAMP domain-like"/>
    <property type="match status" value="1"/>
</dbReference>
<feature type="domain" description="PAS" evidence="17">
    <location>
        <begin position="441"/>
        <end position="515"/>
    </location>
</feature>
<keyword evidence="8" id="KW-0547">Nucleotide-binding</keyword>
<keyword evidence="11 15" id="KW-1133">Transmembrane helix</keyword>
<feature type="transmembrane region" description="Helical" evidence="15">
    <location>
        <begin position="21"/>
        <end position="43"/>
    </location>
</feature>
<dbReference type="Pfam" id="PF02518">
    <property type="entry name" value="HATPase_c"/>
    <property type="match status" value="1"/>
</dbReference>
<evidence type="ECO:0000256" key="8">
    <source>
        <dbReference type="ARBA" id="ARBA00022741"/>
    </source>
</evidence>
<reference evidence="20" key="1">
    <citation type="submission" date="2022-06" db="EMBL/GenBank/DDBJ databases">
        <title>New cyanobacteria of genus Symplocastrum in benthos of Lake Baikal.</title>
        <authorList>
            <person name="Sorokovikova E."/>
            <person name="Tikhonova I."/>
            <person name="Krasnopeev A."/>
            <person name="Evseev P."/>
            <person name="Gladkikh A."/>
            <person name="Belykh O."/>
        </authorList>
    </citation>
    <scope>NUCLEOTIDE SEQUENCE</scope>
    <source>
        <strain evidence="20">BBK-W-15</strain>
    </source>
</reference>
<dbReference type="AlphaFoldDB" id="A0AAE3GPF8"/>
<keyword evidence="10 20" id="KW-0067">ATP-binding</keyword>
<dbReference type="CDD" id="cd06225">
    <property type="entry name" value="HAMP"/>
    <property type="match status" value="1"/>
</dbReference>
<dbReference type="InterPro" id="IPR005467">
    <property type="entry name" value="His_kinase_dom"/>
</dbReference>
<dbReference type="SMART" id="SM00086">
    <property type="entry name" value="PAC"/>
    <property type="match status" value="1"/>
</dbReference>
<evidence type="ECO:0000313" key="20">
    <source>
        <dbReference type="EMBL" id="MCP2727581.1"/>
    </source>
</evidence>
<evidence type="ECO:0000313" key="21">
    <source>
        <dbReference type="Proteomes" id="UP001204953"/>
    </source>
</evidence>
<dbReference type="CDD" id="cd00130">
    <property type="entry name" value="PAS"/>
    <property type="match status" value="1"/>
</dbReference>
<dbReference type="InterPro" id="IPR003660">
    <property type="entry name" value="HAMP_dom"/>
</dbReference>
<evidence type="ECO:0000256" key="10">
    <source>
        <dbReference type="ARBA" id="ARBA00022840"/>
    </source>
</evidence>
<evidence type="ECO:0000256" key="3">
    <source>
        <dbReference type="ARBA" id="ARBA00012438"/>
    </source>
</evidence>
<keyword evidence="4" id="KW-1003">Cell membrane</keyword>
<feature type="domain" description="PAC" evidence="18">
    <location>
        <begin position="517"/>
        <end position="569"/>
    </location>
</feature>
<dbReference type="PANTHER" id="PTHR43065">
    <property type="entry name" value="SENSOR HISTIDINE KINASE"/>
    <property type="match status" value="1"/>
</dbReference>
<dbReference type="EC" id="2.7.13.3" evidence="3"/>
<proteinExistence type="predicted"/>
<evidence type="ECO:0000259" key="18">
    <source>
        <dbReference type="PROSITE" id="PS50113"/>
    </source>
</evidence>
<feature type="coiled-coil region" evidence="14">
    <location>
        <begin position="571"/>
        <end position="619"/>
    </location>
</feature>
<dbReference type="Proteomes" id="UP001204953">
    <property type="component" value="Unassembled WGS sequence"/>
</dbReference>
<keyword evidence="9" id="KW-0418">Kinase</keyword>
<dbReference type="EMBL" id="JAMZMM010000020">
    <property type="protein sequence ID" value="MCP2727581.1"/>
    <property type="molecule type" value="Genomic_DNA"/>
</dbReference>
<evidence type="ECO:0000256" key="12">
    <source>
        <dbReference type="ARBA" id="ARBA00023012"/>
    </source>
</evidence>
<evidence type="ECO:0000259" key="17">
    <source>
        <dbReference type="PROSITE" id="PS50112"/>
    </source>
</evidence>
<dbReference type="SMART" id="SM00387">
    <property type="entry name" value="HATPase_c"/>
    <property type="match status" value="1"/>
</dbReference>
<gene>
    <name evidence="20" type="ORF">NJ959_03705</name>
</gene>
<dbReference type="InterPro" id="IPR003594">
    <property type="entry name" value="HATPase_dom"/>
</dbReference>
<accession>A0AAE3GPF8</accession>
<dbReference type="SMART" id="SM00091">
    <property type="entry name" value="PAS"/>
    <property type="match status" value="1"/>
</dbReference>
<dbReference type="Pfam" id="PF02743">
    <property type="entry name" value="dCache_1"/>
    <property type="match status" value="1"/>
</dbReference>
<keyword evidence="7 15" id="KW-0812">Transmembrane</keyword>